<dbReference type="GO" id="GO:0005886">
    <property type="term" value="C:plasma membrane"/>
    <property type="evidence" value="ECO:0007669"/>
    <property type="project" value="UniProtKB-SubCell"/>
</dbReference>
<evidence type="ECO:0000313" key="12">
    <source>
        <dbReference type="Proteomes" id="UP000078507"/>
    </source>
</evidence>
<dbReference type="Proteomes" id="UP000078507">
    <property type="component" value="Unassembled WGS sequence"/>
</dbReference>
<name>A0A178Y911_SINSA</name>
<proteinExistence type="inferred from homology"/>
<dbReference type="EMBL" id="LNQB01000076">
    <property type="protein sequence ID" value="OAP43904.1"/>
    <property type="molecule type" value="Genomic_DNA"/>
</dbReference>
<evidence type="ECO:0000256" key="4">
    <source>
        <dbReference type="ARBA" id="ARBA00022679"/>
    </source>
</evidence>
<evidence type="ECO:0000256" key="2">
    <source>
        <dbReference type="ARBA" id="ARBA00006464"/>
    </source>
</evidence>
<evidence type="ECO:0000256" key="8">
    <source>
        <dbReference type="ARBA" id="ARBA00023169"/>
    </source>
</evidence>
<dbReference type="InterPro" id="IPR003362">
    <property type="entry name" value="Bact_transf"/>
</dbReference>
<sequence length="200" mass="21579">MKRGFDIGGASLALVFFSPILLLLAVLIAFADGGPVFQSHLRIGRGGCVFNCLRFRTTTDGMDGWAAMHLRPPRGAGGAGTGSEPSESDRHLTPTGAVLTRLGLADLPQLINVLRGDMSIVGPRPLAPTELERLGNAAEFYLNARPGLTGPWRLGAWDEASHAHQPAAERPYVENWSLLKDLDIIVRSVSAAARYRRERA</sequence>
<dbReference type="STRING" id="36856.ATB98_08470"/>
<dbReference type="PANTHER" id="PTHR30576">
    <property type="entry name" value="COLANIC BIOSYNTHESIS UDP-GLUCOSE LIPID CARRIER TRANSFERASE"/>
    <property type="match status" value="1"/>
</dbReference>
<keyword evidence="5" id="KW-0812">Transmembrane</keyword>
<evidence type="ECO:0000259" key="10">
    <source>
        <dbReference type="Pfam" id="PF02397"/>
    </source>
</evidence>
<dbReference type="GO" id="GO:0000271">
    <property type="term" value="P:polysaccharide biosynthetic process"/>
    <property type="evidence" value="ECO:0007669"/>
    <property type="project" value="UniProtKB-KW"/>
</dbReference>
<accession>A0A178Y911</accession>
<keyword evidence="6" id="KW-1133">Transmembrane helix</keyword>
<comment type="similarity">
    <text evidence="2">Belongs to the bacterial sugar transferase family.</text>
</comment>
<evidence type="ECO:0000256" key="6">
    <source>
        <dbReference type="ARBA" id="ARBA00022989"/>
    </source>
</evidence>
<comment type="subcellular location">
    <subcellularLocation>
        <location evidence="1">Cell membrane</location>
    </subcellularLocation>
</comment>
<dbReference type="RefSeq" id="WP_167354087.1">
    <property type="nucleotide sequence ID" value="NZ_LNQB01000076.1"/>
</dbReference>
<dbReference type="Pfam" id="PF02397">
    <property type="entry name" value="Bac_transf"/>
    <property type="match status" value="1"/>
</dbReference>
<dbReference type="GO" id="GO:0016780">
    <property type="term" value="F:phosphotransferase activity, for other substituted phosphate groups"/>
    <property type="evidence" value="ECO:0007669"/>
    <property type="project" value="TreeGrafter"/>
</dbReference>
<comment type="caution">
    <text evidence="11">The sequence shown here is derived from an EMBL/GenBank/DDBJ whole genome shotgun (WGS) entry which is preliminary data.</text>
</comment>
<evidence type="ECO:0000313" key="11">
    <source>
        <dbReference type="EMBL" id="OAP43904.1"/>
    </source>
</evidence>
<evidence type="ECO:0000256" key="5">
    <source>
        <dbReference type="ARBA" id="ARBA00022692"/>
    </source>
</evidence>
<evidence type="ECO:0000256" key="9">
    <source>
        <dbReference type="SAM" id="MobiDB-lite"/>
    </source>
</evidence>
<evidence type="ECO:0000256" key="3">
    <source>
        <dbReference type="ARBA" id="ARBA00022475"/>
    </source>
</evidence>
<dbReference type="AlphaFoldDB" id="A0A178Y911"/>
<gene>
    <name evidence="11" type="ORF">ATB98_08470</name>
</gene>
<evidence type="ECO:0000256" key="7">
    <source>
        <dbReference type="ARBA" id="ARBA00023136"/>
    </source>
</evidence>
<evidence type="ECO:0000256" key="1">
    <source>
        <dbReference type="ARBA" id="ARBA00004236"/>
    </source>
</evidence>
<organism evidence="11 12">
    <name type="scientific">Sinorhizobium saheli</name>
    <dbReference type="NCBI Taxonomy" id="36856"/>
    <lineage>
        <taxon>Bacteria</taxon>
        <taxon>Pseudomonadati</taxon>
        <taxon>Pseudomonadota</taxon>
        <taxon>Alphaproteobacteria</taxon>
        <taxon>Hyphomicrobiales</taxon>
        <taxon>Rhizobiaceae</taxon>
        <taxon>Sinorhizobium/Ensifer group</taxon>
        <taxon>Sinorhizobium</taxon>
    </lineage>
</organism>
<keyword evidence="8" id="KW-0270">Exopolysaccharide synthesis</keyword>
<protein>
    <recommendedName>
        <fullName evidence="10">Bacterial sugar transferase domain-containing protein</fullName>
    </recommendedName>
</protein>
<keyword evidence="3" id="KW-1003">Cell membrane</keyword>
<reference evidence="11 12" key="1">
    <citation type="submission" date="2015-11" db="EMBL/GenBank/DDBJ databases">
        <title>Ensifer anhuiense sp. nov., an effective nitrogen fixation bacterium with Glycine soja.</title>
        <authorList>
            <person name="Yan H."/>
            <person name="Chen W."/>
        </authorList>
    </citation>
    <scope>NUCLEOTIDE SEQUENCE [LARGE SCALE GENOMIC DNA]</scope>
    <source>
        <strain evidence="11 12">LMG 7837</strain>
    </source>
</reference>
<feature type="domain" description="Bacterial sugar transferase" evidence="10">
    <location>
        <begin position="2"/>
        <end position="191"/>
    </location>
</feature>
<keyword evidence="7" id="KW-0472">Membrane</keyword>
<keyword evidence="12" id="KW-1185">Reference proteome</keyword>
<keyword evidence="4" id="KW-0808">Transferase</keyword>
<dbReference type="PANTHER" id="PTHR30576:SF4">
    <property type="entry name" value="UNDECAPRENYL-PHOSPHATE GALACTOSE PHOSPHOTRANSFERASE"/>
    <property type="match status" value="1"/>
</dbReference>
<feature type="region of interest" description="Disordered" evidence="9">
    <location>
        <begin position="69"/>
        <end position="92"/>
    </location>
</feature>